<keyword evidence="3" id="KW-0413">Isomerase</keyword>
<evidence type="ECO:0000313" key="5">
    <source>
        <dbReference type="EMBL" id="SVB52282.1"/>
    </source>
</evidence>
<dbReference type="GO" id="GO:0003677">
    <property type="term" value="F:DNA binding"/>
    <property type="evidence" value="ECO:0007669"/>
    <property type="project" value="UniProtKB-KW"/>
</dbReference>
<evidence type="ECO:0000256" key="1">
    <source>
        <dbReference type="ARBA" id="ARBA00023029"/>
    </source>
</evidence>
<dbReference type="Pfam" id="PF03989">
    <property type="entry name" value="DNA_gyraseA_C"/>
    <property type="match status" value="6"/>
</dbReference>
<evidence type="ECO:0008006" key="6">
    <source>
        <dbReference type="Google" id="ProtNLM"/>
    </source>
</evidence>
<dbReference type="SUPFAM" id="SSF101904">
    <property type="entry name" value="GyrA/ParC C-terminal domain-like"/>
    <property type="match status" value="1"/>
</dbReference>
<dbReference type="PANTHER" id="PTHR43493:SF5">
    <property type="entry name" value="DNA GYRASE SUBUNIT A, CHLOROPLASTIC_MITOCHONDRIAL"/>
    <property type="match status" value="1"/>
</dbReference>
<evidence type="ECO:0000256" key="3">
    <source>
        <dbReference type="ARBA" id="ARBA00023235"/>
    </source>
</evidence>
<sequence>YRSQGRGGKGVTAMTTKEEDFVEHLFVASAHTYILFFTNRGKCRWLKVWEIPEGGRTARGKAMINLLELDAGENVAAILPVREFDDEHYVMMGTRKGFVKKTVLSAYGRPRRNGILAIKIREGDELIEAKITDGDNDIVIASRKGQAVRFHEGDVRVMGRGTQGVRGINLMEGDMAVGVVPVRRDSSLVVVTENGYGKRTNIEDYRLTRRGGKGVINIKTSDRNGMVISVREVTDEDGLMIITKKGVVIRLPVRDLRTIGRNTQGVRMINVAAGDKVVDVSLVPLTAEEGDTEETTEARDDGAVDEEGAAG</sequence>
<dbReference type="GO" id="GO:0005524">
    <property type="term" value="F:ATP binding"/>
    <property type="evidence" value="ECO:0007669"/>
    <property type="project" value="InterPro"/>
</dbReference>
<gene>
    <name evidence="5" type="ORF">METZ01_LOCUS205136</name>
</gene>
<dbReference type="FunFam" id="2.120.10.90:FF:000005">
    <property type="entry name" value="DNA topoisomerase 4 subunit A"/>
    <property type="match status" value="1"/>
</dbReference>
<protein>
    <recommendedName>
        <fullName evidence="6">DNA gyrase subunit A</fullName>
    </recommendedName>
</protein>
<proteinExistence type="predicted"/>
<dbReference type="InterPro" id="IPR050220">
    <property type="entry name" value="Type_II_DNA_Topoisomerases"/>
</dbReference>
<evidence type="ECO:0000256" key="2">
    <source>
        <dbReference type="ARBA" id="ARBA00023125"/>
    </source>
</evidence>
<keyword evidence="2" id="KW-0238">DNA-binding</keyword>
<dbReference type="InterPro" id="IPR035516">
    <property type="entry name" value="Gyrase/topoIV_suA_C"/>
</dbReference>
<accession>A0A382EPN7</accession>
<dbReference type="AlphaFoldDB" id="A0A382EPN7"/>
<dbReference type="GO" id="GO:0006265">
    <property type="term" value="P:DNA topological change"/>
    <property type="evidence" value="ECO:0007669"/>
    <property type="project" value="InterPro"/>
</dbReference>
<dbReference type="Gene3D" id="2.120.10.90">
    <property type="entry name" value="DNA gyrase/topoisomerase IV, subunit A, C-terminal"/>
    <property type="match status" value="1"/>
</dbReference>
<dbReference type="PANTHER" id="PTHR43493">
    <property type="entry name" value="DNA GYRASE/TOPOISOMERASE SUBUNIT A"/>
    <property type="match status" value="1"/>
</dbReference>
<feature type="non-terminal residue" evidence="5">
    <location>
        <position position="1"/>
    </location>
</feature>
<name>A0A382EPN7_9ZZZZ</name>
<dbReference type="InterPro" id="IPR006691">
    <property type="entry name" value="GyrA/parC_rep"/>
</dbReference>
<feature type="region of interest" description="Disordered" evidence="4">
    <location>
        <begin position="286"/>
        <end position="311"/>
    </location>
</feature>
<keyword evidence="1" id="KW-0799">Topoisomerase</keyword>
<dbReference type="GO" id="GO:0003918">
    <property type="term" value="F:DNA topoisomerase type II (double strand cut, ATP-hydrolyzing) activity"/>
    <property type="evidence" value="ECO:0007669"/>
    <property type="project" value="TreeGrafter"/>
</dbReference>
<organism evidence="5">
    <name type="scientific">marine metagenome</name>
    <dbReference type="NCBI Taxonomy" id="408172"/>
    <lineage>
        <taxon>unclassified sequences</taxon>
        <taxon>metagenomes</taxon>
        <taxon>ecological metagenomes</taxon>
    </lineage>
</organism>
<dbReference type="GO" id="GO:0005737">
    <property type="term" value="C:cytoplasm"/>
    <property type="evidence" value="ECO:0007669"/>
    <property type="project" value="TreeGrafter"/>
</dbReference>
<dbReference type="GO" id="GO:0009330">
    <property type="term" value="C:DNA topoisomerase type II (double strand cut, ATP-hydrolyzing) complex"/>
    <property type="evidence" value="ECO:0007669"/>
    <property type="project" value="TreeGrafter"/>
</dbReference>
<evidence type="ECO:0000256" key="4">
    <source>
        <dbReference type="SAM" id="MobiDB-lite"/>
    </source>
</evidence>
<dbReference type="EMBL" id="UINC01045477">
    <property type="protein sequence ID" value="SVB52282.1"/>
    <property type="molecule type" value="Genomic_DNA"/>
</dbReference>
<reference evidence="5" key="1">
    <citation type="submission" date="2018-05" db="EMBL/GenBank/DDBJ databases">
        <authorList>
            <person name="Lanie J.A."/>
            <person name="Ng W.-L."/>
            <person name="Kazmierczak K.M."/>
            <person name="Andrzejewski T.M."/>
            <person name="Davidsen T.M."/>
            <person name="Wayne K.J."/>
            <person name="Tettelin H."/>
            <person name="Glass J.I."/>
            <person name="Rusch D."/>
            <person name="Podicherti R."/>
            <person name="Tsui H.-C.T."/>
            <person name="Winkler M.E."/>
        </authorList>
    </citation>
    <scope>NUCLEOTIDE SEQUENCE</scope>
</reference>